<organism evidence="2 3">
    <name type="scientific">Marmota monax</name>
    <name type="common">Woodchuck</name>
    <dbReference type="NCBI Taxonomy" id="9995"/>
    <lineage>
        <taxon>Eukaryota</taxon>
        <taxon>Metazoa</taxon>
        <taxon>Chordata</taxon>
        <taxon>Craniata</taxon>
        <taxon>Vertebrata</taxon>
        <taxon>Euteleostomi</taxon>
        <taxon>Mammalia</taxon>
        <taxon>Eutheria</taxon>
        <taxon>Euarchontoglires</taxon>
        <taxon>Glires</taxon>
        <taxon>Rodentia</taxon>
        <taxon>Sciuromorpha</taxon>
        <taxon>Sciuridae</taxon>
        <taxon>Xerinae</taxon>
        <taxon>Marmotini</taxon>
        <taxon>Marmota</taxon>
    </lineage>
</organism>
<name>A0A5E4CED2_MARMO</name>
<accession>A0A5E4CED2</accession>
<feature type="region of interest" description="Disordered" evidence="1">
    <location>
        <begin position="1"/>
        <end position="36"/>
    </location>
</feature>
<feature type="region of interest" description="Disordered" evidence="1">
    <location>
        <begin position="58"/>
        <end position="132"/>
    </location>
</feature>
<sequence length="132" mass="14274">SPAGLRGTQEGPRKDPALSSADPELGRRRPPPRESLRCEACARCRRPLVALHRQILSRVSGSSAEVTPGRERSRRTLQRAAAWRSRAPGDTSCSPSASRDRGDLAQPTGPQGQEASRRGRGRSAVLSEAELR</sequence>
<reference evidence="2" key="1">
    <citation type="submission" date="2019-04" db="EMBL/GenBank/DDBJ databases">
        <authorList>
            <person name="Alioto T."/>
            <person name="Alioto T."/>
        </authorList>
    </citation>
    <scope>NUCLEOTIDE SEQUENCE [LARGE SCALE GENOMIC DNA]</scope>
</reference>
<gene>
    <name evidence="2" type="ORF">MONAX_5E012801</name>
</gene>
<feature type="non-terminal residue" evidence="2">
    <location>
        <position position="1"/>
    </location>
</feature>
<dbReference type="AlphaFoldDB" id="A0A5E4CED2"/>
<evidence type="ECO:0000313" key="3">
    <source>
        <dbReference type="Proteomes" id="UP000335636"/>
    </source>
</evidence>
<evidence type="ECO:0000256" key="1">
    <source>
        <dbReference type="SAM" id="MobiDB-lite"/>
    </source>
</evidence>
<dbReference type="Proteomes" id="UP000335636">
    <property type="component" value="Unassembled WGS sequence"/>
</dbReference>
<dbReference type="EMBL" id="CABDUW010001191">
    <property type="protein sequence ID" value="VTJ79489.1"/>
    <property type="molecule type" value="Genomic_DNA"/>
</dbReference>
<keyword evidence="3" id="KW-1185">Reference proteome</keyword>
<comment type="caution">
    <text evidence="2">The sequence shown here is derived from an EMBL/GenBank/DDBJ whole genome shotgun (WGS) entry which is preliminary data.</text>
</comment>
<feature type="compositionally biased region" description="Basic and acidic residues" evidence="1">
    <location>
        <begin position="24"/>
        <end position="36"/>
    </location>
</feature>
<proteinExistence type="predicted"/>
<feature type="non-terminal residue" evidence="2">
    <location>
        <position position="132"/>
    </location>
</feature>
<evidence type="ECO:0000313" key="2">
    <source>
        <dbReference type="EMBL" id="VTJ79489.1"/>
    </source>
</evidence>
<protein>
    <submittedName>
        <fullName evidence="2">Uncharacterized protein</fullName>
    </submittedName>
</protein>